<accession>A0ABU9FIE4</accession>
<keyword evidence="3" id="KW-1185">Reference proteome</keyword>
<dbReference type="InterPro" id="IPR049731">
    <property type="entry name" value="LVIS_2131-like"/>
</dbReference>
<reference evidence="2 3" key="1">
    <citation type="submission" date="2024-04" db="EMBL/GenBank/DDBJ databases">
        <title>Three lactobacilli isolated from voided urine samples from females with type 2 diabetes.</title>
        <authorList>
            <person name="Kula A."/>
            <person name="Stegman N."/>
            <person name="Putonti C."/>
        </authorList>
    </citation>
    <scope>NUCLEOTIDE SEQUENCE [LARGE SCALE GENOMIC DNA]</scope>
    <source>
        <strain evidence="2 3">1855</strain>
    </source>
</reference>
<proteinExistence type="predicted"/>
<comment type="caution">
    <text evidence="2">The sequence shown here is derived from an EMBL/GenBank/DDBJ whole genome shotgun (WGS) entry which is preliminary data.</text>
</comment>
<dbReference type="Proteomes" id="UP001385848">
    <property type="component" value="Unassembled WGS sequence"/>
</dbReference>
<dbReference type="NCBIfam" id="NF040508">
    <property type="entry name" value="LVIS_2131_fam"/>
    <property type="match status" value="1"/>
</dbReference>
<feature type="transmembrane region" description="Helical" evidence="1">
    <location>
        <begin position="6"/>
        <end position="26"/>
    </location>
</feature>
<protein>
    <submittedName>
        <fullName evidence="2">LVIS_2131 family protein</fullName>
    </submittedName>
</protein>
<dbReference type="RefSeq" id="WP_006585613.1">
    <property type="nucleotide sequence ID" value="NZ_CATOUV010000001.1"/>
</dbReference>
<feature type="transmembrane region" description="Helical" evidence="1">
    <location>
        <begin position="46"/>
        <end position="64"/>
    </location>
</feature>
<organism evidence="2 3">
    <name type="scientific">Lactobacillus jensenii</name>
    <dbReference type="NCBI Taxonomy" id="109790"/>
    <lineage>
        <taxon>Bacteria</taxon>
        <taxon>Bacillati</taxon>
        <taxon>Bacillota</taxon>
        <taxon>Bacilli</taxon>
        <taxon>Lactobacillales</taxon>
        <taxon>Lactobacillaceae</taxon>
        <taxon>Lactobacillus</taxon>
    </lineage>
</organism>
<sequence>MFNWNWLGILVWLVLLIYLIFISYHIRKRHLKMIVIQQKHFTWRTFSLDLLEVLILLIGLFVQIQNSFFDNPSLTSKSQIEQSIKYKPLVLSSSAERSYYVTSNSVQKKKLYQRYSFFTEGKRYNVTSDWATISDGTVALNAVAQKLPYSKQVLAKYDVKYQKAYVAIYEAKYKNTWQNGLGLHVGRNALKYYLIRVPDATFVREVKNEKRS</sequence>
<dbReference type="EMBL" id="JBBVUL010000009">
    <property type="protein sequence ID" value="MEL0565364.1"/>
    <property type="molecule type" value="Genomic_DNA"/>
</dbReference>
<evidence type="ECO:0000256" key="1">
    <source>
        <dbReference type="SAM" id="Phobius"/>
    </source>
</evidence>
<keyword evidence="1" id="KW-1133">Transmembrane helix</keyword>
<evidence type="ECO:0000313" key="3">
    <source>
        <dbReference type="Proteomes" id="UP001385848"/>
    </source>
</evidence>
<keyword evidence="1" id="KW-0472">Membrane</keyword>
<dbReference type="GeneID" id="31743591"/>
<evidence type="ECO:0000313" key="2">
    <source>
        <dbReference type="EMBL" id="MEL0565364.1"/>
    </source>
</evidence>
<keyword evidence="1" id="KW-0812">Transmembrane</keyword>
<name>A0ABU9FIE4_LACJE</name>
<gene>
    <name evidence="2" type="ORF">AAC431_05420</name>
</gene>